<protein>
    <submittedName>
        <fullName evidence="3">Cuticle protein 16.8</fullName>
    </submittedName>
</protein>
<feature type="signal peptide" evidence="2">
    <location>
        <begin position="1"/>
        <end position="19"/>
    </location>
</feature>
<organism evidence="3 4">
    <name type="scientific">Trichonephila inaurata madagascariensis</name>
    <dbReference type="NCBI Taxonomy" id="2747483"/>
    <lineage>
        <taxon>Eukaryota</taxon>
        <taxon>Metazoa</taxon>
        <taxon>Ecdysozoa</taxon>
        <taxon>Arthropoda</taxon>
        <taxon>Chelicerata</taxon>
        <taxon>Arachnida</taxon>
        <taxon>Araneae</taxon>
        <taxon>Araneomorphae</taxon>
        <taxon>Entelegynae</taxon>
        <taxon>Araneoidea</taxon>
        <taxon>Nephilidae</taxon>
        <taxon>Trichonephila</taxon>
        <taxon>Trichonephila inaurata</taxon>
    </lineage>
</organism>
<dbReference type="InterPro" id="IPR000618">
    <property type="entry name" value="Insect_cuticle"/>
</dbReference>
<dbReference type="PROSITE" id="PS51155">
    <property type="entry name" value="CHIT_BIND_RR_2"/>
    <property type="match status" value="1"/>
</dbReference>
<gene>
    <name evidence="3" type="primary">NCL1_33135</name>
    <name evidence="3" type="ORF">TNIN_215791</name>
</gene>
<keyword evidence="4" id="KW-1185">Reference proteome</keyword>
<dbReference type="GO" id="GO:0008010">
    <property type="term" value="F:structural constituent of chitin-based larval cuticle"/>
    <property type="evidence" value="ECO:0007669"/>
    <property type="project" value="TreeGrafter"/>
</dbReference>
<evidence type="ECO:0000256" key="1">
    <source>
        <dbReference type="PROSITE-ProRule" id="PRU00497"/>
    </source>
</evidence>
<feature type="chain" id="PRO_5036475402" evidence="2">
    <location>
        <begin position="20"/>
        <end position="296"/>
    </location>
</feature>
<accession>A0A8X6Y681</accession>
<proteinExistence type="predicted"/>
<dbReference type="AlphaFoldDB" id="A0A8X6Y681"/>
<evidence type="ECO:0000313" key="3">
    <source>
        <dbReference type="EMBL" id="GFY64903.1"/>
    </source>
</evidence>
<keyword evidence="2" id="KW-0732">Signal</keyword>
<comment type="caution">
    <text evidence="3">The sequence shown here is derived from an EMBL/GenBank/DDBJ whole genome shotgun (WGS) entry which is preliminary data.</text>
</comment>
<dbReference type="Pfam" id="PF00379">
    <property type="entry name" value="Chitin_bind_4"/>
    <property type="match status" value="1"/>
</dbReference>
<dbReference type="OrthoDB" id="6436213at2759"/>
<dbReference type="EMBL" id="BMAV01015470">
    <property type="protein sequence ID" value="GFY64903.1"/>
    <property type="molecule type" value="Genomic_DNA"/>
</dbReference>
<evidence type="ECO:0000256" key="2">
    <source>
        <dbReference type="SAM" id="SignalP"/>
    </source>
</evidence>
<sequence length="296" mass="32357">MNAALSWVALLSLIAVVTSSLVPVAELFKTKPYKFGYAIKDKHGEQYREEVGDGLHDVKGSYGFVDDRGIKRQVNYVADKGGFRAEVKTNEPGTAPQDPAAVKMVSEPIPGEVKVAESTKLESSLAELEKFFKSAAEMSKKSYEKKAAEKDFLKEFLEKKVSEEIEASKAKETEKVKLSLEQLTKLGLLYPPLLELYAAEKGLAKDDLAHRKYKIPDELLLLSLLSKEKAASSKGFFLAQAAALNKMAGLDSATKFGPVFGKAALQKDLGLEYLLKGIALAPSTKKSLSYVPIYGI</sequence>
<evidence type="ECO:0000313" key="4">
    <source>
        <dbReference type="Proteomes" id="UP000886998"/>
    </source>
</evidence>
<reference evidence="3" key="1">
    <citation type="submission" date="2020-08" db="EMBL/GenBank/DDBJ databases">
        <title>Multicomponent nature underlies the extraordinary mechanical properties of spider dragline silk.</title>
        <authorList>
            <person name="Kono N."/>
            <person name="Nakamura H."/>
            <person name="Mori M."/>
            <person name="Yoshida Y."/>
            <person name="Ohtoshi R."/>
            <person name="Malay A.D."/>
            <person name="Moran D.A.P."/>
            <person name="Tomita M."/>
            <person name="Numata K."/>
            <person name="Arakawa K."/>
        </authorList>
    </citation>
    <scope>NUCLEOTIDE SEQUENCE</scope>
</reference>
<name>A0A8X6Y681_9ARAC</name>
<dbReference type="InterPro" id="IPR050468">
    <property type="entry name" value="Cuticle_Struct_Prot"/>
</dbReference>
<dbReference type="GO" id="GO:0062129">
    <property type="term" value="C:chitin-based extracellular matrix"/>
    <property type="evidence" value="ECO:0007669"/>
    <property type="project" value="TreeGrafter"/>
</dbReference>
<keyword evidence="1" id="KW-0193">Cuticle</keyword>
<dbReference type="PANTHER" id="PTHR10380">
    <property type="entry name" value="CUTICLE PROTEIN"/>
    <property type="match status" value="1"/>
</dbReference>
<dbReference type="PANTHER" id="PTHR10380:SF235">
    <property type="entry name" value="CUTICULAR PROTEIN 73D, ISOFORM B"/>
    <property type="match status" value="1"/>
</dbReference>
<dbReference type="Proteomes" id="UP000886998">
    <property type="component" value="Unassembled WGS sequence"/>
</dbReference>